<sequence length="205" mass="22793">MDIILASKNKGKVNEIKKILGNPELHIITMQEIGIDIDIEETGSTFEENAIIKAESLKKFILKNKPDINSFIILADDSGLEIDALNKMPGIYSARYLGEDTPYDEKNEQILNKIKDEKNRAARFVCAVALAQDNEETTVVKGIVEGHIGDVAEGSNGFGYDPIFYVGDKAFAQLDPEEKNKISHRSIALNKIKQEIEICNAIENL</sequence>
<protein>
    <submittedName>
        <fullName evidence="1">Non-canonical purine NTP pyrophosphatase, RdgB/HAM1 family</fullName>
    </submittedName>
</protein>
<comment type="caution">
    <text evidence="1">The sequence shown here is derived from an EMBL/GenBank/DDBJ whole genome shotgun (WGS) entry which is preliminary data.</text>
</comment>
<gene>
    <name evidence="1" type="ORF">AN640_06655</name>
</gene>
<dbReference type="EMBL" id="LJHD01000163">
    <property type="protein sequence ID" value="ONI43142.1"/>
    <property type="molecule type" value="Genomic_DNA"/>
</dbReference>
<reference evidence="1" key="1">
    <citation type="submission" date="2016-08" db="EMBL/GenBank/DDBJ databases">
        <authorList>
            <person name="Ngugi D.K."/>
            <person name="Miyake S."/>
            <person name="Stingl U."/>
        </authorList>
    </citation>
    <scope>NUCLEOTIDE SEQUENCE</scope>
    <source>
        <strain evidence="1">SCG-D08WGA-EpuloA1</strain>
    </source>
</reference>
<dbReference type="Proteomes" id="UP000188637">
    <property type="component" value="Unassembled WGS sequence"/>
</dbReference>
<name>A0ACC8XHC6_9FIRM</name>
<evidence type="ECO:0000313" key="2">
    <source>
        <dbReference type="Proteomes" id="UP000188637"/>
    </source>
</evidence>
<proteinExistence type="predicted"/>
<keyword evidence="2" id="KW-1185">Reference proteome</keyword>
<evidence type="ECO:0000313" key="1">
    <source>
        <dbReference type="EMBL" id="ONI43142.1"/>
    </source>
</evidence>
<organism evidence="1 2">
    <name type="scientific">Candidatus Epulonipiscium fishelsonii</name>
    <dbReference type="NCBI Taxonomy" id="77094"/>
    <lineage>
        <taxon>Bacteria</taxon>
        <taxon>Bacillati</taxon>
        <taxon>Bacillota</taxon>
        <taxon>Clostridia</taxon>
        <taxon>Lachnospirales</taxon>
        <taxon>Lachnospiraceae</taxon>
        <taxon>Candidatus Epulonipiscium</taxon>
    </lineage>
</organism>
<accession>A0ACC8XHC6</accession>